<gene>
    <name evidence="11" type="ORF">g.52465</name>
    <name evidence="10" type="ORF">g.52467</name>
</gene>
<dbReference type="InterPro" id="IPR004839">
    <property type="entry name" value="Aminotransferase_I/II_large"/>
</dbReference>
<reference evidence="10" key="1">
    <citation type="submission" date="2015-08" db="EMBL/GenBank/DDBJ databases">
        <authorList>
            <person name="Babu N.S."/>
            <person name="Beckwith C.J."/>
            <person name="Beseler K.G."/>
            <person name="Brison A."/>
            <person name="Carone J.V."/>
            <person name="Caskin T.P."/>
            <person name="Diamond M."/>
            <person name="Durham M.E."/>
            <person name="Foxe J.M."/>
            <person name="Go M."/>
            <person name="Henderson B.A."/>
            <person name="Jones I.B."/>
            <person name="McGettigan J.A."/>
            <person name="Micheletti S.J."/>
            <person name="Nasrallah M.E."/>
            <person name="Ortiz D."/>
            <person name="Piller C.R."/>
            <person name="Privatt S.R."/>
            <person name="Schneider S.L."/>
            <person name="Sharp S."/>
            <person name="Smith T.C."/>
            <person name="Stanton J.D."/>
            <person name="Ullery H.E."/>
            <person name="Wilson R.J."/>
            <person name="Serrano M.G."/>
            <person name="Buck G."/>
            <person name="Lee V."/>
            <person name="Wang Y."/>
            <person name="Carvalho R."/>
            <person name="Voegtly L."/>
            <person name="Shi R."/>
            <person name="Duckworth R."/>
            <person name="Johnson A."/>
            <person name="Loviza R."/>
            <person name="Walstead R."/>
            <person name="Shah Z."/>
            <person name="Kiflezghi M."/>
            <person name="Wade K."/>
            <person name="Ball S.L."/>
            <person name="Bradley K.W."/>
            <person name="Asai D.J."/>
            <person name="Bowman C.A."/>
            <person name="Russell D.A."/>
            <person name="Pope W.H."/>
            <person name="Jacobs-Sera D."/>
            <person name="Hendrix R.W."/>
            <person name="Hatfull G.F."/>
        </authorList>
    </citation>
    <scope>NUCLEOTIDE SEQUENCE</scope>
</reference>
<dbReference type="FunFam" id="3.40.640.10:FF:000015">
    <property type="entry name" value="Aspartate aminotransferase"/>
    <property type="match status" value="1"/>
</dbReference>
<name>A0A1D2A0N8_AUXPR</name>
<accession>A0A1D2A0N8</accession>
<evidence type="ECO:0000313" key="11">
    <source>
        <dbReference type="EMBL" id="JAT73237.1"/>
    </source>
</evidence>
<dbReference type="AlphaFoldDB" id="A0A1D2A0N8"/>
<dbReference type="GO" id="GO:0006520">
    <property type="term" value="P:amino acid metabolic process"/>
    <property type="evidence" value="ECO:0007669"/>
    <property type="project" value="InterPro"/>
</dbReference>
<dbReference type="GO" id="GO:0004069">
    <property type="term" value="F:L-aspartate:2-oxoglutarate aminotransferase activity"/>
    <property type="evidence" value="ECO:0007669"/>
    <property type="project" value="UniProtKB-EC"/>
</dbReference>
<dbReference type="CDD" id="cd00609">
    <property type="entry name" value="AAT_like"/>
    <property type="match status" value="1"/>
</dbReference>
<evidence type="ECO:0000256" key="5">
    <source>
        <dbReference type="ARBA" id="ARBA00022679"/>
    </source>
</evidence>
<keyword evidence="4 8" id="KW-0032">Aminotransferase</keyword>
<evidence type="ECO:0000256" key="7">
    <source>
        <dbReference type="ARBA" id="ARBA00049185"/>
    </source>
</evidence>
<evidence type="ECO:0000256" key="3">
    <source>
        <dbReference type="ARBA" id="ARBA00011738"/>
    </source>
</evidence>
<comment type="subunit">
    <text evidence="3 8">Homodimer.</text>
</comment>
<dbReference type="EC" id="2.6.1.1" evidence="8"/>
<organism evidence="10">
    <name type="scientific">Auxenochlorella protothecoides</name>
    <name type="common">Green microalga</name>
    <name type="synonym">Chlorella protothecoides</name>
    <dbReference type="NCBI Taxonomy" id="3075"/>
    <lineage>
        <taxon>Eukaryota</taxon>
        <taxon>Viridiplantae</taxon>
        <taxon>Chlorophyta</taxon>
        <taxon>core chlorophytes</taxon>
        <taxon>Trebouxiophyceae</taxon>
        <taxon>Chlorellales</taxon>
        <taxon>Chlorellaceae</taxon>
        <taxon>Auxenochlorella</taxon>
    </lineage>
</organism>
<keyword evidence="5 8" id="KW-0808">Transferase</keyword>
<dbReference type="NCBIfam" id="NF006719">
    <property type="entry name" value="PRK09257.1"/>
    <property type="match status" value="1"/>
</dbReference>
<dbReference type="GO" id="GO:0030170">
    <property type="term" value="F:pyridoxal phosphate binding"/>
    <property type="evidence" value="ECO:0007669"/>
    <property type="project" value="InterPro"/>
</dbReference>
<comment type="catalytic activity">
    <reaction evidence="7 8">
        <text>L-aspartate + 2-oxoglutarate = oxaloacetate + L-glutamate</text>
        <dbReference type="Rhea" id="RHEA:21824"/>
        <dbReference type="ChEBI" id="CHEBI:16452"/>
        <dbReference type="ChEBI" id="CHEBI:16810"/>
        <dbReference type="ChEBI" id="CHEBI:29985"/>
        <dbReference type="ChEBI" id="CHEBI:29991"/>
        <dbReference type="EC" id="2.6.1.1"/>
    </reaction>
</comment>
<evidence type="ECO:0000256" key="6">
    <source>
        <dbReference type="ARBA" id="ARBA00022898"/>
    </source>
</evidence>
<dbReference type="Gene3D" id="3.40.640.10">
    <property type="entry name" value="Type I PLP-dependent aspartate aminotransferase-like (Major domain)"/>
    <property type="match status" value="1"/>
</dbReference>
<dbReference type="Gene3D" id="3.90.1150.10">
    <property type="entry name" value="Aspartate Aminotransferase, domain 1"/>
    <property type="match status" value="1"/>
</dbReference>
<protein>
    <recommendedName>
        <fullName evidence="8">Aspartate aminotransferase</fullName>
        <ecNumber evidence="8">2.6.1.1</ecNumber>
    </recommendedName>
</protein>
<comment type="similarity">
    <text evidence="2">Belongs to the class-I pyridoxal-phosphate-dependent aminotransferase family.</text>
</comment>
<dbReference type="InterPro" id="IPR015421">
    <property type="entry name" value="PyrdxlP-dep_Trfase_major"/>
</dbReference>
<dbReference type="FunFam" id="3.90.1150.10:FF:000001">
    <property type="entry name" value="Aspartate aminotransferase"/>
    <property type="match status" value="1"/>
</dbReference>
<dbReference type="PANTHER" id="PTHR11879">
    <property type="entry name" value="ASPARTATE AMINOTRANSFERASE"/>
    <property type="match status" value="1"/>
</dbReference>
<dbReference type="InterPro" id="IPR000796">
    <property type="entry name" value="Asp_trans"/>
</dbReference>
<dbReference type="InterPro" id="IPR015422">
    <property type="entry name" value="PyrdxlP-dep_Trfase_small"/>
</dbReference>
<dbReference type="EMBL" id="GDKF01005385">
    <property type="protein sequence ID" value="JAT73237.1"/>
    <property type="molecule type" value="Transcribed_RNA"/>
</dbReference>
<comment type="miscellaneous">
    <text evidence="8">In eukaryotes there are cytoplasmic, mitochondrial and chloroplastic isozymes.</text>
</comment>
<dbReference type="InterPro" id="IPR004838">
    <property type="entry name" value="NHTrfase_class1_PyrdxlP-BS"/>
</dbReference>
<sequence>MTDMAHRRLLNLAAHLGSFVRTRSVAPSPSQARAMSSIFSEVPEAPADAILGISVAYKNDKNPRALNLGVGAYRTEDGKPLVLEVVREAERCLLDDPKQDKEYLGQAGVPAFCRGSAKLAFGEDSPVLKEGRNATVQGLSGTGSLRVGAEFLAGFYPGVKQVLIPNPSWANHKAIFEAAGLQTAQYRYYKPATRGLDYEGLLEDLGAAPRGAVVLLHACAHNPTGVDPTREQWAGILDAVRDRGLLPFFDSAYQGFASGDLDGDAASIRMFAEAGLELLLAQSFAKNMGLYGERAGALTVVSADADTSARVESQLKRVIRAMYSNPPRHGAEIVAAILSDPELYARWKAELKGMADRIISMREHLHAALRERGTPGTWDHIQDQIGMFSYTGLTRRQVADCLTAKHHVYMTLDGRISMAGLSPESCKYLAAAIDDAVRNYAD</sequence>
<dbReference type="Pfam" id="PF00155">
    <property type="entry name" value="Aminotran_1_2"/>
    <property type="match status" value="1"/>
</dbReference>
<proteinExistence type="inferred from homology"/>
<dbReference type="GO" id="GO:0005739">
    <property type="term" value="C:mitochondrion"/>
    <property type="evidence" value="ECO:0007669"/>
    <property type="project" value="TreeGrafter"/>
</dbReference>
<comment type="cofactor">
    <cofactor evidence="1">
        <name>pyridoxal 5'-phosphate</name>
        <dbReference type="ChEBI" id="CHEBI:597326"/>
    </cofactor>
</comment>
<evidence type="ECO:0000256" key="4">
    <source>
        <dbReference type="ARBA" id="ARBA00022576"/>
    </source>
</evidence>
<evidence type="ECO:0000313" key="10">
    <source>
        <dbReference type="EMBL" id="JAT72746.1"/>
    </source>
</evidence>
<dbReference type="InterPro" id="IPR015424">
    <property type="entry name" value="PyrdxlP-dep_Trfase"/>
</dbReference>
<evidence type="ECO:0000256" key="8">
    <source>
        <dbReference type="RuleBase" id="RU000480"/>
    </source>
</evidence>
<feature type="domain" description="Aminotransferase class I/classII large" evidence="9">
    <location>
        <begin position="66"/>
        <end position="433"/>
    </location>
</feature>
<dbReference type="EMBL" id="GDKF01005876">
    <property type="protein sequence ID" value="JAT72746.1"/>
    <property type="molecule type" value="Transcribed_RNA"/>
</dbReference>
<dbReference type="PANTHER" id="PTHR11879:SF22">
    <property type="entry name" value="ASPARTATE AMINOTRANSFERASE, MITOCHONDRIAL"/>
    <property type="match status" value="1"/>
</dbReference>
<dbReference type="PROSITE" id="PS00105">
    <property type="entry name" value="AA_TRANSFER_CLASS_1"/>
    <property type="match status" value="1"/>
</dbReference>
<evidence type="ECO:0000256" key="2">
    <source>
        <dbReference type="ARBA" id="ARBA00007441"/>
    </source>
</evidence>
<dbReference type="SUPFAM" id="SSF53383">
    <property type="entry name" value="PLP-dependent transferases"/>
    <property type="match status" value="1"/>
</dbReference>
<dbReference type="PRINTS" id="PR00799">
    <property type="entry name" value="TRANSAMINASE"/>
</dbReference>
<evidence type="ECO:0000256" key="1">
    <source>
        <dbReference type="ARBA" id="ARBA00001933"/>
    </source>
</evidence>
<evidence type="ECO:0000259" key="9">
    <source>
        <dbReference type="Pfam" id="PF00155"/>
    </source>
</evidence>
<keyword evidence="6" id="KW-0663">Pyridoxal phosphate</keyword>